<dbReference type="VEuPathDB" id="FungiDB:SPPG_05035"/>
<dbReference type="PANTHER" id="PTHR45737:SF6">
    <property type="entry name" value="VON WILLEBRAND FACTOR A DOMAIN-CONTAINING PROTEIN 5A"/>
    <property type="match status" value="1"/>
</dbReference>
<evidence type="ECO:0000313" key="4">
    <source>
        <dbReference type="Proteomes" id="UP000053201"/>
    </source>
</evidence>
<sequence>MLSSFLKPYAGRCGLYLQISGGVDPQPQPQTAKLTYVNAVATVRDSVASVLVEQSYQNSFNEAAVDAVYIFPLYEGAAVCDFEVEIDGRKARGEVKEKEEAKKDFQKAVDEGKLASLLESHSADVFQTSIGNIPAGKVVTIHLRYISELKGDAQADQLRLVLPTTIAPRYNSGSIPHPAEAGSQPAGTLLNISVRCEMTYPILSVKSPSHSMEISLGGDDESQPRDPCKAGAGFISDTFLNGDFVFLVKAKGVDEPHCVAEPHPTEGTNALALTLSPRFALTEIRTSELVFIIDRSGSMQGRQIEQAKTALQLFLRSIPHGHFFNIVSFGSTHTSLFPTSYEYTEENLGLALRAVGDMQADMGGTEIASALSTVLKNRNKKMPTQIFVLTDGEVTNVLEVIKQIESAVNDAQERKEPFVRVFSLGVGDAVSHHLVEGLSRAGQGFAQFVLSNERMEEKVVKMLKAALIPPITNLRISWVEAKSVDDDFEIINPSTEATTVSSEKESQPTVINLFNPNPIASKSPPPLSIPDLKRDVQTAPFQIPPLFPGFRFVTYAILAPTIQIPSKVLLTGSTPDGPVELEVPVVRLSSSGDTPMVHTLAARKLIQDLEEGRSWIGPFLEKKGFVAVPDSMIKQEVVRLGVHYHLASKHTSWIVVDEETKVERKIDVSDIVAQHWRMSPGRMRKRVACLAAYAPSPPPPAAAAATSWGAAEPRVVPLASLPPPRPPPASCRAAKPFTESSKADLLSAIRSSGGSCKSGAGFSTVPKATYMSGYGASNVTFGSVERGYQDPADDIGSLLRFSLSCRGGSDSENDEDSEEDDVEYEDVADEVAMDSEPLQLSSAMAPMFGGSGAPGGAVAPALPCAPPSLQSAPKPSSDPHALLHLITAEQSFAGSWPKSDRLIQILGLTAEAVSEGLASLKADIPRNIDDNLFSTVYMTSVVLTYLKARMSALQSSSVLIEEKAQKFIARTLDQLFPGEGGKSPTLWVGTLEKPQTVEEAIQLVVDNILSNMKS</sequence>
<dbReference type="OMA" id="QRAIMTT"/>
<dbReference type="AlphaFoldDB" id="A0A0L0HFH1"/>
<dbReference type="Pfam" id="PF13768">
    <property type="entry name" value="VWA_3"/>
    <property type="match status" value="1"/>
</dbReference>
<organism evidence="3 4">
    <name type="scientific">Spizellomyces punctatus (strain DAOM BR117)</name>
    <dbReference type="NCBI Taxonomy" id="645134"/>
    <lineage>
        <taxon>Eukaryota</taxon>
        <taxon>Fungi</taxon>
        <taxon>Fungi incertae sedis</taxon>
        <taxon>Chytridiomycota</taxon>
        <taxon>Chytridiomycota incertae sedis</taxon>
        <taxon>Chytridiomycetes</taxon>
        <taxon>Spizellomycetales</taxon>
        <taxon>Spizellomycetaceae</taxon>
        <taxon>Spizellomyces</taxon>
    </lineage>
</organism>
<reference evidence="3 4" key="1">
    <citation type="submission" date="2009-08" db="EMBL/GenBank/DDBJ databases">
        <title>The Genome Sequence of Spizellomyces punctatus strain DAOM BR117.</title>
        <authorList>
            <consortium name="The Broad Institute Genome Sequencing Platform"/>
            <person name="Russ C."/>
            <person name="Cuomo C."/>
            <person name="Shea T."/>
            <person name="Young S.K."/>
            <person name="Zeng Q."/>
            <person name="Koehrsen M."/>
            <person name="Haas B."/>
            <person name="Borodovsky M."/>
            <person name="Guigo R."/>
            <person name="Alvarado L."/>
            <person name="Berlin A."/>
            <person name="Bochicchio J."/>
            <person name="Borenstein D."/>
            <person name="Chapman S."/>
            <person name="Chen Z."/>
            <person name="Engels R."/>
            <person name="Freedman E."/>
            <person name="Gellesch M."/>
            <person name="Goldberg J."/>
            <person name="Griggs A."/>
            <person name="Gujja S."/>
            <person name="Heiman D."/>
            <person name="Hepburn T."/>
            <person name="Howarth C."/>
            <person name="Jen D."/>
            <person name="Larson L."/>
            <person name="Lewis B."/>
            <person name="Mehta T."/>
            <person name="Park D."/>
            <person name="Pearson M."/>
            <person name="Roberts A."/>
            <person name="Saif S."/>
            <person name="Shenoy N."/>
            <person name="Sisk P."/>
            <person name="Stolte C."/>
            <person name="Sykes S."/>
            <person name="Thomson T."/>
            <person name="Walk T."/>
            <person name="White J."/>
            <person name="Yandava C."/>
            <person name="Burger G."/>
            <person name="Gray M.W."/>
            <person name="Holland P.W.H."/>
            <person name="King N."/>
            <person name="Lang F.B.F."/>
            <person name="Roger A.J."/>
            <person name="Ruiz-Trillo I."/>
            <person name="Lander E."/>
            <person name="Nusbaum C."/>
        </authorList>
    </citation>
    <scope>NUCLEOTIDE SEQUENCE [LARGE SCALE GENOMIC DNA]</scope>
    <source>
        <strain evidence="3 4">DAOM BR117</strain>
    </source>
</reference>
<dbReference type="SMART" id="SM00609">
    <property type="entry name" value="VIT"/>
    <property type="match status" value="1"/>
</dbReference>
<dbReference type="Pfam" id="PF08487">
    <property type="entry name" value="VIT"/>
    <property type="match status" value="1"/>
</dbReference>
<dbReference type="InParanoid" id="A0A0L0HFH1"/>
<feature type="domain" description="VIT" evidence="2">
    <location>
        <begin position="18"/>
        <end position="147"/>
    </location>
</feature>
<dbReference type="InterPro" id="IPR013694">
    <property type="entry name" value="VIT"/>
</dbReference>
<evidence type="ECO:0008006" key="5">
    <source>
        <dbReference type="Google" id="ProtNLM"/>
    </source>
</evidence>
<feature type="domain" description="VWFA" evidence="1">
    <location>
        <begin position="288"/>
        <end position="471"/>
    </location>
</feature>
<dbReference type="STRING" id="645134.A0A0L0HFH1"/>
<evidence type="ECO:0000259" key="2">
    <source>
        <dbReference type="PROSITE" id="PS51468"/>
    </source>
</evidence>
<accession>A0A0L0HFH1</accession>
<dbReference type="Gene3D" id="3.40.50.410">
    <property type="entry name" value="von Willebrand factor, type A domain"/>
    <property type="match status" value="1"/>
</dbReference>
<name>A0A0L0HFH1_SPIPD</name>
<dbReference type="RefSeq" id="XP_016607694.1">
    <property type="nucleotide sequence ID" value="XM_016753275.1"/>
</dbReference>
<dbReference type="InterPro" id="IPR036465">
    <property type="entry name" value="vWFA_dom_sf"/>
</dbReference>
<gene>
    <name evidence="3" type="ORF">SPPG_05035</name>
</gene>
<dbReference type="eggNOG" id="ENOG502QRPK">
    <property type="taxonomic scope" value="Eukaryota"/>
</dbReference>
<dbReference type="PANTHER" id="PTHR45737">
    <property type="entry name" value="VON WILLEBRAND FACTOR A DOMAIN-CONTAINING PROTEIN 5A"/>
    <property type="match status" value="1"/>
</dbReference>
<dbReference type="EMBL" id="KQ257457">
    <property type="protein sequence ID" value="KNC99654.1"/>
    <property type="molecule type" value="Genomic_DNA"/>
</dbReference>
<keyword evidence="4" id="KW-1185">Reference proteome</keyword>
<dbReference type="PROSITE" id="PS50234">
    <property type="entry name" value="VWFA"/>
    <property type="match status" value="1"/>
</dbReference>
<evidence type="ECO:0000259" key="1">
    <source>
        <dbReference type="PROSITE" id="PS50234"/>
    </source>
</evidence>
<dbReference type="Proteomes" id="UP000053201">
    <property type="component" value="Unassembled WGS sequence"/>
</dbReference>
<dbReference type="InterPro" id="IPR002035">
    <property type="entry name" value="VWF_A"/>
</dbReference>
<proteinExistence type="predicted"/>
<evidence type="ECO:0000313" key="3">
    <source>
        <dbReference type="EMBL" id="KNC99654.1"/>
    </source>
</evidence>
<dbReference type="PROSITE" id="PS51468">
    <property type="entry name" value="VIT"/>
    <property type="match status" value="1"/>
</dbReference>
<dbReference type="GeneID" id="27688453"/>
<dbReference type="SUPFAM" id="SSF53300">
    <property type="entry name" value="vWA-like"/>
    <property type="match status" value="1"/>
</dbReference>
<protein>
    <recommendedName>
        <fullName evidence="5">VWFA domain-containing protein</fullName>
    </recommendedName>
</protein>
<dbReference type="OrthoDB" id="1729737at2759"/>
<dbReference type="SMART" id="SM00327">
    <property type="entry name" value="VWA"/>
    <property type="match status" value="1"/>
</dbReference>